<dbReference type="AlphaFoldDB" id="A0A0E9PXV7"/>
<name>A0A0E9PXV7_ANGAN</name>
<reference evidence="1" key="2">
    <citation type="journal article" date="2015" name="Fish Shellfish Immunol.">
        <title>Early steps in the European eel (Anguilla anguilla)-Vibrio vulnificus interaction in the gills: Role of the RtxA13 toxin.</title>
        <authorList>
            <person name="Callol A."/>
            <person name="Pajuelo D."/>
            <person name="Ebbesson L."/>
            <person name="Teles M."/>
            <person name="MacKenzie S."/>
            <person name="Amaro C."/>
        </authorList>
    </citation>
    <scope>NUCLEOTIDE SEQUENCE</scope>
</reference>
<organism evidence="1">
    <name type="scientific">Anguilla anguilla</name>
    <name type="common">European freshwater eel</name>
    <name type="synonym">Muraena anguilla</name>
    <dbReference type="NCBI Taxonomy" id="7936"/>
    <lineage>
        <taxon>Eukaryota</taxon>
        <taxon>Metazoa</taxon>
        <taxon>Chordata</taxon>
        <taxon>Craniata</taxon>
        <taxon>Vertebrata</taxon>
        <taxon>Euteleostomi</taxon>
        <taxon>Actinopterygii</taxon>
        <taxon>Neopterygii</taxon>
        <taxon>Teleostei</taxon>
        <taxon>Anguilliformes</taxon>
        <taxon>Anguillidae</taxon>
        <taxon>Anguilla</taxon>
    </lineage>
</organism>
<evidence type="ECO:0000313" key="1">
    <source>
        <dbReference type="EMBL" id="JAH08718.1"/>
    </source>
</evidence>
<dbReference type="EMBL" id="GBXM01099859">
    <property type="protein sequence ID" value="JAH08718.1"/>
    <property type="molecule type" value="Transcribed_RNA"/>
</dbReference>
<sequence>MLHATIIATKTVIGKIKSIRSKNSNVHKNS</sequence>
<proteinExistence type="predicted"/>
<protein>
    <submittedName>
        <fullName evidence="1">Uncharacterized protein</fullName>
    </submittedName>
</protein>
<accession>A0A0E9PXV7</accession>
<reference evidence="1" key="1">
    <citation type="submission" date="2014-11" db="EMBL/GenBank/DDBJ databases">
        <authorList>
            <person name="Amaro Gonzalez C."/>
        </authorList>
    </citation>
    <scope>NUCLEOTIDE SEQUENCE</scope>
</reference>